<dbReference type="Proteomes" id="UP000095003">
    <property type="component" value="Unassembled WGS sequence"/>
</dbReference>
<accession>A0A1E3A290</accession>
<evidence type="ECO:0000256" key="2">
    <source>
        <dbReference type="PROSITE-ProRule" id="PRU00335"/>
    </source>
</evidence>
<organism evidence="4 5">
    <name type="scientific">Eisenbergiella tayi</name>
    <dbReference type="NCBI Taxonomy" id="1432052"/>
    <lineage>
        <taxon>Bacteria</taxon>
        <taxon>Bacillati</taxon>
        <taxon>Bacillota</taxon>
        <taxon>Clostridia</taxon>
        <taxon>Lachnospirales</taxon>
        <taxon>Lachnospiraceae</taxon>
        <taxon>Eisenbergiella</taxon>
    </lineage>
</organism>
<dbReference type="InterPro" id="IPR009057">
    <property type="entry name" value="Homeodomain-like_sf"/>
</dbReference>
<dbReference type="AlphaFoldDB" id="A0A1E3A290"/>
<name>A0A1E3A290_9FIRM</name>
<keyword evidence="1 2" id="KW-0238">DNA-binding</keyword>
<dbReference type="GeneID" id="29728846"/>
<gene>
    <name evidence="4" type="ORF">BEH84_06079</name>
</gene>
<feature type="DNA-binding region" description="H-T-H motif" evidence="2">
    <location>
        <begin position="34"/>
        <end position="53"/>
    </location>
</feature>
<dbReference type="RefSeq" id="WP_009252952.1">
    <property type="nucleotide sequence ID" value="NZ_DBFYTC010000075.1"/>
</dbReference>
<evidence type="ECO:0000259" key="3">
    <source>
        <dbReference type="PROSITE" id="PS50977"/>
    </source>
</evidence>
<dbReference type="PANTHER" id="PTHR43479">
    <property type="entry name" value="ACREF/ENVCD OPERON REPRESSOR-RELATED"/>
    <property type="match status" value="1"/>
</dbReference>
<dbReference type="GO" id="GO:0003677">
    <property type="term" value="F:DNA binding"/>
    <property type="evidence" value="ECO:0007669"/>
    <property type="project" value="UniProtKB-UniRule"/>
</dbReference>
<dbReference type="PROSITE" id="PS50977">
    <property type="entry name" value="HTH_TETR_2"/>
    <property type="match status" value="1"/>
</dbReference>
<protein>
    <submittedName>
        <fullName evidence="4">DNA-binding transcriptional repressor AcrR</fullName>
    </submittedName>
</protein>
<sequence length="190" mass="22125">MEPAKTDRRVRKTKARLLECLTALMKEKDIKDISVKELSDLADINRGTFYLHYRDVYDMLNKVEDELFAEFNEILNRDFTIVPEDTIYTILEDIFTFLYDNVQTAQALMGPHGDLTFINRMKDVVKQRILQIWRANQQPSEAFDYYYSFLVSGCIGLVEAWLNKETPETPKQIAILAGDLIKQGFINPVF</sequence>
<evidence type="ECO:0000256" key="1">
    <source>
        <dbReference type="ARBA" id="ARBA00023125"/>
    </source>
</evidence>
<evidence type="ECO:0000313" key="5">
    <source>
        <dbReference type="Proteomes" id="UP000095003"/>
    </source>
</evidence>
<dbReference type="EMBL" id="MCGI01000008">
    <property type="protein sequence ID" value="ODM02848.1"/>
    <property type="molecule type" value="Genomic_DNA"/>
</dbReference>
<dbReference type="PATRIC" id="fig|1432052.3.peg.6721"/>
<feature type="domain" description="HTH tetR-type" evidence="3">
    <location>
        <begin position="11"/>
        <end position="71"/>
    </location>
</feature>
<dbReference type="SUPFAM" id="SSF46689">
    <property type="entry name" value="Homeodomain-like"/>
    <property type="match status" value="1"/>
</dbReference>
<dbReference type="InterPro" id="IPR001647">
    <property type="entry name" value="HTH_TetR"/>
</dbReference>
<proteinExistence type="predicted"/>
<dbReference type="InterPro" id="IPR039532">
    <property type="entry name" value="TetR_C_Firmicutes"/>
</dbReference>
<dbReference type="PANTHER" id="PTHR43479:SF7">
    <property type="entry name" value="TETR-FAMILY TRANSCRIPTIONAL REGULATOR"/>
    <property type="match status" value="1"/>
</dbReference>
<comment type="caution">
    <text evidence="4">The sequence shown here is derived from an EMBL/GenBank/DDBJ whole genome shotgun (WGS) entry which is preliminary data.</text>
</comment>
<dbReference type="InterPro" id="IPR050624">
    <property type="entry name" value="HTH-type_Tx_Regulator"/>
</dbReference>
<dbReference type="Pfam" id="PF14278">
    <property type="entry name" value="TetR_C_8"/>
    <property type="match status" value="1"/>
</dbReference>
<dbReference type="Gene3D" id="1.10.357.10">
    <property type="entry name" value="Tetracycline Repressor, domain 2"/>
    <property type="match status" value="1"/>
</dbReference>
<evidence type="ECO:0000313" key="4">
    <source>
        <dbReference type="EMBL" id="ODM02848.1"/>
    </source>
</evidence>
<reference evidence="4 5" key="1">
    <citation type="submission" date="2016-07" db="EMBL/GenBank/DDBJ databases">
        <title>Characterization of isolates of Eisenbergiella tayi derived from blood cultures, using whole genome sequencing.</title>
        <authorList>
            <person name="Burdz T."/>
            <person name="Wiebe D."/>
            <person name="Huynh C."/>
            <person name="Bernard K."/>
        </authorList>
    </citation>
    <scope>NUCLEOTIDE SEQUENCE [LARGE SCALE GENOMIC DNA]</scope>
    <source>
        <strain evidence="4 5">NML 120489</strain>
    </source>
</reference>